<accession>A0ABX7B0E4</accession>
<feature type="compositionally biased region" description="Polar residues" evidence="1">
    <location>
        <begin position="13"/>
        <end position="41"/>
    </location>
</feature>
<proteinExistence type="predicted"/>
<dbReference type="Proteomes" id="UP000596049">
    <property type="component" value="Chromosome"/>
</dbReference>
<protein>
    <submittedName>
        <fullName evidence="2">Uncharacterized protein</fullName>
    </submittedName>
</protein>
<dbReference type="EMBL" id="CP067341">
    <property type="protein sequence ID" value="QQP15002.1"/>
    <property type="molecule type" value="Genomic_DNA"/>
</dbReference>
<evidence type="ECO:0000313" key="2">
    <source>
        <dbReference type="EMBL" id="QQP15002.1"/>
    </source>
</evidence>
<reference evidence="2 3" key="1">
    <citation type="submission" date="2020-01" db="EMBL/GenBank/DDBJ databases">
        <authorList>
            <person name="Liu G."/>
            <person name="Liu B."/>
        </authorList>
    </citation>
    <scope>NUCLEOTIDE SEQUENCE [LARGE SCALE GENOMIC DNA]</scope>
    <source>
        <strain evidence="2 3">FJAT-51161</strain>
    </source>
</reference>
<organism evidence="2 3">
    <name type="scientific">Lysinibacillus agricola</name>
    <dbReference type="NCBI Taxonomy" id="2590012"/>
    <lineage>
        <taxon>Bacteria</taxon>
        <taxon>Bacillati</taxon>
        <taxon>Bacillota</taxon>
        <taxon>Bacilli</taxon>
        <taxon>Bacillales</taxon>
        <taxon>Bacillaceae</taxon>
        <taxon>Lysinibacillus</taxon>
    </lineage>
</organism>
<evidence type="ECO:0000256" key="1">
    <source>
        <dbReference type="SAM" id="MobiDB-lite"/>
    </source>
</evidence>
<name>A0ABX7B0E4_9BACI</name>
<gene>
    <name evidence="2" type="ORF">FJQ98_16825</name>
</gene>
<evidence type="ECO:0000313" key="3">
    <source>
        <dbReference type="Proteomes" id="UP000596049"/>
    </source>
</evidence>
<sequence>MQGKNPALLGDSTVESDSYSLSSNERYAGGQHNNANGKVSSGNSKNVYIGGVLVATKDSTIQTHANTSTTVKDGFSANVYIGG</sequence>
<keyword evidence="3" id="KW-1185">Reference proteome</keyword>
<feature type="region of interest" description="Disordered" evidence="1">
    <location>
        <begin position="1"/>
        <end position="41"/>
    </location>
</feature>